<dbReference type="EMBL" id="UINC01220441">
    <property type="protein sequence ID" value="SVE48355.1"/>
    <property type="molecule type" value="Genomic_DNA"/>
</dbReference>
<sequence>VSPSVVIVKNILLIRRLAKIIKTTILN</sequence>
<evidence type="ECO:0000313" key="1">
    <source>
        <dbReference type="EMBL" id="SVE48355.1"/>
    </source>
</evidence>
<proteinExistence type="predicted"/>
<organism evidence="1">
    <name type="scientific">marine metagenome</name>
    <dbReference type="NCBI Taxonomy" id="408172"/>
    <lineage>
        <taxon>unclassified sequences</taxon>
        <taxon>metagenomes</taxon>
        <taxon>ecological metagenomes</taxon>
    </lineage>
</organism>
<feature type="non-terminal residue" evidence="1">
    <location>
        <position position="27"/>
    </location>
</feature>
<gene>
    <name evidence="1" type="ORF">METZ01_LOCUS501209</name>
</gene>
<accession>A0A383DVX8</accession>
<protein>
    <submittedName>
        <fullName evidence="1">Uncharacterized protein</fullName>
    </submittedName>
</protein>
<dbReference type="AlphaFoldDB" id="A0A383DVX8"/>
<name>A0A383DVX8_9ZZZZ</name>
<feature type="non-terminal residue" evidence="1">
    <location>
        <position position="1"/>
    </location>
</feature>
<reference evidence="1" key="1">
    <citation type="submission" date="2018-05" db="EMBL/GenBank/DDBJ databases">
        <authorList>
            <person name="Lanie J.A."/>
            <person name="Ng W.-L."/>
            <person name="Kazmierczak K.M."/>
            <person name="Andrzejewski T.M."/>
            <person name="Davidsen T.M."/>
            <person name="Wayne K.J."/>
            <person name="Tettelin H."/>
            <person name="Glass J.I."/>
            <person name="Rusch D."/>
            <person name="Podicherti R."/>
            <person name="Tsui H.-C.T."/>
            <person name="Winkler M.E."/>
        </authorList>
    </citation>
    <scope>NUCLEOTIDE SEQUENCE</scope>
</reference>